<reference evidence="1" key="1">
    <citation type="submission" date="2014-09" db="EMBL/GenBank/DDBJ databases">
        <title>Genome sequence of the luminous mushroom Mycena chlorophos for searching fungal bioluminescence genes.</title>
        <authorList>
            <person name="Tanaka Y."/>
            <person name="Kasuga D."/>
            <person name="Oba Y."/>
            <person name="Hase S."/>
            <person name="Sato K."/>
            <person name="Oba Y."/>
            <person name="Sakakibara Y."/>
        </authorList>
    </citation>
    <scope>NUCLEOTIDE SEQUENCE</scope>
</reference>
<organism evidence="1 2">
    <name type="scientific">Mycena chlorophos</name>
    <name type="common">Agaric fungus</name>
    <name type="synonym">Agaricus chlorophos</name>
    <dbReference type="NCBI Taxonomy" id="658473"/>
    <lineage>
        <taxon>Eukaryota</taxon>
        <taxon>Fungi</taxon>
        <taxon>Dikarya</taxon>
        <taxon>Basidiomycota</taxon>
        <taxon>Agaricomycotina</taxon>
        <taxon>Agaricomycetes</taxon>
        <taxon>Agaricomycetidae</taxon>
        <taxon>Agaricales</taxon>
        <taxon>Marasmiineae</taxon>
        <taxon>Mycenaceae</taxon>
        <taxon>Mycena</taxon>
    </lineage>
</organism>
<dbReference type="EMBL" id="DF848493">
    <property type="protein sequence ID" value="GAT53847.1"/>
    <property type="molecule type" value="Genomic_DNA"/>
</dbReference>
<evidence type="ECO:0000313" key="1">
    <source>
        <dbReference type="EMBL" id="GAT53847.1"/>
    </source>
</evidence>
<gene>
    <name evidence="1" type="ORF">MCHLO_10759</name>
</gene>
<proteinExistence type="predicted"/>
<name>A0ABQ0LS84_MYCCL</name>
<accession>A0ABQ0LS84</accession>
<protein>
    <submittedName>
        <fullName evidence="1">Uncharacterized protein</fullName>
    </submittedName>
</protein>
<sequence length="138" mass="15044">MASLLRSSCISRRVLSSLSHSVDAAGIPSRPTWSVNELLASYPRPTLPPSALKRLHDLSALVPPEENSPEYIKLKTELEELIRLVEAVKLVDTTGVRPYRPANVISTSSGTSNAPTGFTSSMQTELNEFVMLFCASRS</sequence>
<dbReference type="Proteomes" id="UP000815677">
    <property type="component" value="Unassembled WGS sequence"/>
</dbReference>
<keyword evidence="2" id="KW-1185">Reference proteome</keyword>
<evidence type="ECO:0000313" key="2">
    <source>
        <dbReference type="Proteomes" id="UP000815677"/>
    </source>
</evidence>